<evidence type="ECO:0000259" key="2">
    <source>
        <dbReference type="Pfam" id="PF22022"/>
    </source>
</evidence>
<organism evidence="3 4">
    <name type="scientific">Litoreibacter ascidiaceicola</name>
    <dbReference type="NCBI Taxonomy" id="1486859"/>
    <lineage>
        <taxon>Bacteria</taxon>
        <taxon>Pseudomonadati</taxon>
        <taxon>Pseudomonadota</taxon>
        <taxon>Alphaproteobacteria</taxon>
        <taxon>Rhodobacterales</taxon>
        <taxon>Roseobacteraceae</taxon>
        <taxon>Litoreibacter</taxon>
    </lineage>
</organism>
<reference evidence="4" key="1">
    <citation type="submission" date="2016-11" db="EMBL/GenBank/DDBJ databases">
        <authorList>
            <person name="Varghese N."/>
            <person name="Submissions S."/>
        </authorList>
    </citation>
    <scope>NUCLEOTIDE SEQUENCE [LARGE SCALE GENOMIC DNA]</scope>
    <source>
        <strain evidence="4">DSM 100566</strain>
    </source>
</reference>
<dbReference type="Gene3D" id="1.10.150.130">
    <property type="match status" value="1"/>
</dbReference>
<gene>
    <name evidence="3" type="ORF">SAMN05444273_10689</name>
</gene>
<dbReference type="InterPro" id="IPR011010">
    <property type="entry name" value="DNA_brk_join_enz"/>
</dbReference>
<keyword evidence="1" id="KW-0238">DNA-binding</keyword>
<dbReference type="STRING" id="1486859.SAMN05444273_10689"/>
<dbReference type="InterPro" id="IPR053876">
    <property type="entry name" value="Phage_int_M"/>
</dbReference>
<evidence type="ECO:0000313" key="4">
    <source>
        <dbReference type="Proteomes" id="UP000184144"/>
    </source>
</evidence>
<dbReference type="EMBL" id="FQUV01000006">
    <property type="protein sequence ID" value="SHF44624.1"/>
    <property type="molecule type" value="Genomic_DNA"/>
</dbReference>
<feature type="domain" description="Phage integrase central" evidence="2">
    <location>
        <begin position="4"/>
        <end position="60"/>
    </location>
</feature>
<protein>
    <recommendedName>
        <fullName evidence="2">Phage integrase central domain-containing protein</fullName>
    </recommendedName>
</protein>
<dbReference type="AlphaFoldDB" id="A0A1M5BQ08"/>
<dbReference type="InterPro" id="IPR010998">
    <property type="entry name" value="Integrase_recombinase_N"/>
</dbReference>
<dbReference type="GO" id="GO:0003677">
    <property type="term" value="F:DNA binding"/>
    <property type="evidence" value="ECO:0007669"/>
    <property type="project" value="UniProtKB-KW"/>
</dbReference>
<dbReference type="SUPFAM" id="SSF56349">
    <property type="entry name" value="DNA breaking-rejoining enzymes"/>
    <property type="match status" value="1"/>
</dbReference>
<accession>A0A1M5BQ08</accession>
<sequence length="96" mass="10755">MSPLQIHVLPKLGEIPVADIDRRDIRDTLAPIWHTIADIARKGMNRLSVCLIHAAALGLTVDLQALEKAKALLSKTRHRPKNVLALSWQELPSFYL</sequence>
<proteinExistence type="predicted"/>
<dbReference type="Proteomes" id="UP000184144">
    <property type="component" value="Unassembled WGS sequence"/>
</dbReference>
<evidence type="ECO:0000256" key="1">
    <source>
        <dbReference type="ARBA" id="ARBA00023125"/>
    </source>
</evidence>
<dbReference type="Pfam" id="PF22022">
    <property type="entry name" value="Phage_int_M"/>
    <property type="match status" value="1"/>
</dbReference>
<evidence type="ECO:0000313" key="3">
    <source>
        <dbReference type="EMBL" id="SHF44624.1"/>
    </source>
</evidence>
<dbReference type="RefSeq" id="WP_073144599.1">
    <property type="nucleotide sequence ID" value="NZ_FQUV01000006.1"/>
</dbReference>
<name>A0A1M5BQ08_9RHOB</name>
<keyword evidence="4" id="KW-1185">Reference proteome</keyword>